<comment type="subcellular location">
    <subcellularLocation>
        <location evidence="1 8">Nucleus</location>
    </subcellularLocation>
</comment>
<dbReference type="SMR" id="A0A1D6L1R1"/>
<dbReference type="STRING" id="4577.A0A1D6L1R1"/>
<evidence type="ECO:0000256" key="4">
    <source>
        <dbReference type="ARBA" id="ARBA00022771"/>
    </source>
</evidence>
<evidence type="ECO:0000256" key="1">
    <source>
        <dbReference type="ARBA" id="ARBA00004123"/>
    </source>
</evidence>
<organism evidence="10">
    <name type="scientific">Zea mays</name>
    <name type="common">Maize</name>
    <dbReference type="NCBI Taxonomy" id="4577"/>
    <lineage>
        <taxon>Eukaryota</taxon>
        <taxon>Viridiplantae</taxon>
        <taxon>Streptophyta</taxon>
        <taxon>Embryophyta</taxon>
        <taxon>Tracheophyta</taxon>
        <taxon>Spermatophyta</taxon>
        <taxon>Magnoliopsida</taxon>
        <taxon>Liliopsida</taxon>
        <taxon>Poales</taxon>
        <taxon>Poaceae</taxon>
        <taxon>PACMAD clade</taxon>
        <taxon>Panicoideae</taxon>
        <taxon>Andropogonodae</taxon>
        <taxon>Andropogoneae</taxon>
        <taxon>Tripsacinae</taxon>
        <taxon>Zea</taxon>
    </lineage>
</organism>
<feature type="compositionally biased region" description="Basic residues" evidence="9">
    <location>
        <begin position="82"/>
        <end position="91"/>
    </location>
</feature>
<feature type="region of interest" description="Disordered" evidence="9">
    <location>
        <begin position="399"/>
        <end position="435"/>
    </location>
</feature>
<dbReference type="InterPro" id="IPR000315">
    <property type="entry name" value="Znf_B-box"/>
</dbReference>
<dbReference type="SMART" id="SM00336">
    <property type="entry name" value="BBOX"/>
    <property type="match status" value="1"/>
</dbReference>
<dbReference type="Pfam" id="PF06203">
    <property type="entry name" value="CCT"/>
    <property type="match status" value="1"/>
</dbReference>
<dbReference type="PANTHER" id="PTHR31874:SF57">
    <property type="entry name" value="CCT MOTIF FAMILY PROTEIN, EXPRESSED"/>
    <property type="match status" value="1"/>
</dbReference>
<dbReference type="Pfam" id="PF00643">
    <property type="entry name" value="zf-B_box"/>
    <property type="match status" value="1"/>
</dbReference>
<dbReference type="PaxDb" id="4577-GRMZM2G144346_P01"/>
<dbReference type="ExpressionAtlas" id="A0A1D6L1R1">
    <property type="expression patterns" value="baseline and differential"/>
</dbReference>
<dbReference type="CDD" id="cd19821">
    <property type="entry name" value="Bbox1_BBX-like"/>
    <property type="match status" value="1"/>
</dbReference>
<dbReference type="InterPro" id="IPR010402">
    <property type="entry name" value="CCT_domain"/>
</dbReference>
<evidence type="ECO:0000256" key="8">
    <source>
        <dbReference type="PROSITE-ProRule" id="PRU00357"/>
    </source>
</evidence>
<dbReference type="PANTHER" id="PTHR31874">
    <property type="entry name" value="CCT MOTIF FAMILY PROTEIN, EXPRESSED"/>
    <property type="match status" value="1"/>
</dbReference>
<dbReference type="InParanoid" id="A0A1D6L1R1"/>
<dbReference type="PROSITE" id="PS50119">
    <property type="entry name" value="ZF_BBOX"/>
    <property type="match status" value="1"/>
</dbReference>
<evidence type="ECO:0000256" key="3">
    <source>
        <dbReference type="ARBA" id="ARBA00022723"/>
    </source>
</evidence>
<dbReference type="EMBL" id="CM007647">
    <property type="protein sequence ID" value="ONM08464.1"/>
    <property type="molecule type" value="Genomic_DNA"/>
</dbReference>
<dbReference type="GO" id="GO:0005634">
    <property type="term" value="C:nucleus"/>
    <property type="evidence" value="ECO:0007669"/>
    <property type="project" value="UniProtKB-SubCell"/>
</dbReference>
<evidence type="ECO:0000256" key="5">
    <source>
        <dbReference type="ARBA" id="ARBA00022833"/>
    </source>
</evidence>
<evidence type="ECO:0000256" key="2">
    <source>
        <dbReference type="ARBA" id="ARBA00010024"/>
    </source>
</evidence>
<evidence type="ECO:0000256" key="6">
    <source>
        <dbReference type="ARBA" id="ARBA00023242"/>
    </source>
</evidence>
<feature type="region of interest" description="Disordered" evidence="9">
    <location>
        <begin position="61"/>
        <end position="145"/>
    </location>
</feature>
<protein>
    <submittedName>
        <fullName evidence="10">Zinc finger protein CONSTANS-LIKE 7</fullName>
    </submittedName>
</protein>
<keyword evidence="3" id="KW-0479">Metal-binding</keyword>
<dbReference type="AlphaFoldDB" id="A0A1D6L1R1"/>
<accession>A0A1D6L1R1</accession>
<keyword evidence="5" id="KW-0862">Zinc</keyword>
<dbReference type="IntAct" id="A0A1D6L1R1">
    <property type="interactions" value="3"/>
</dbReference>
<dbReference type="eggNOG" id="KOG1601">
    <property type="taxonomic scope" value="Eukaryota"/>
</dbReference>
<keyword evidence="6 8" id="KW-0539">Nucleus</keyword>
<feature type="compositionally biased region" description="Pro residues" evidence="9">
    <location>
        <begin position="413"/>
        <end position="422"/>
    </location>
</feature>
<gene>
    <name evidence="10" type="ORF">ZEAMMB73_Zm00001d033719</name>
</gene>
<dbReference type="GO" id="GO:0008270">
    <property type="term" value="F:zinc ion binding"/>
    <property type="evidence" value="ECO:0007669"/>
    <property type="project" value="UniProtKB-KW"/>
</dbReference>
<keyword evidence="4 7" id="KW-0863">Zinc-finger</keyword>
<evidence type="ECO:0000256" key="7">
    <source>
        <dbReference type="PROSITE-ProRule" id="PRU00024"/>
    </source>
</evidence>
<proteinExistence type="inferred from homology"/>
<feature type="non-terminal residue" evidence="10">
    <location>
        <position position="471"/>
    </location>
</feature>
<name>A0A1D6L1R1_MAIZE</name>
<sequence>MTNAGAATGAALGARTARSCDSCMRRRARWHCPADNAFLCQSCDVSVHSANPLARRHHRVRLPSASCSSPPRDPDAPTWLHGLKRRPRTPRSKPGGSNKHEAAPSSIAAAASAAVPDLEAEAEAEAEESGSGILGDNDDDHGFQDDDENLLYCVPVFDPMLAEFYNPVADEGEQKPACLMLPLVETSPEFASGGLAEADGLSGFDVPDMDLASFAADMESLLMGVDDGFDDLGFLDEQKPQVNADVDLEAMAAPEPEREDKKRKRDGFDYLGFLDEEKPQVNADVDLEAMVAPEPEREDKKRKRTDMILKLNYEGVIASWVRDGGSPWYHGERPHLDDPYELWLEFPATGSRGLFGGTMTAVTGGEREARVSRYREKRRRRLFAKKIRYEVRKLNAEKRPRMKGRFVKRTTLPPLPRPPPPSQQQQKKKQLPRSLPHVGMRALVPVTVPAGTSAQGRGALAHIFRLAISTN</sequence>
<reference evidence="10" key="1">
    <citation type="submission" date="2015-12" db="EMBL/GenBank/DDBJ databases">
        <title>Update maize B73 reference genome by single molecule sequencing technologies.</title>
        <authorList>
            <consortium name="Maize Genome Sequencing Project"/>
            <person name="Ware D."/>
        </authorList>
    </citation>
    <scope>NUCLEOTIDE SEQUENCE [LARGE SCALE GENOMIC DNA]</scope>
    <source>
        <tissue evidence="10">Seedling</tissue>
    </source>
</reference>
<evidence type="ECO:0000313" key="10">
    <source>
        <dbReference type="EMBL" id="ONM08464.1"/>
    </source>
</evidence>
<feature type="compositionally biased region" description="Low complexity" evidence="9">
    <location>
        <begin position="103"/>
        <end position="117"/>
    </location>
</feature>
<dbReference type="InterPro" id="IPR049808">
    <property type="entry name" value="CONSTANS-like_Bbox1"/>
</dbReference>
<feature type="compositionally biased region" description="Acidic residues" evidence="9">
    <location>
        <begin position="118"/>
        <end position="128"/>
    </location>
</feature>
<dbReference type="InterPro" id="IPR052453">
    <property type="entry name" value="CONSTANS-like_ZF"/>
</dbReference>
<dbReference type="PROSITE" id="PS51017">
    <property type="entry name" value="CCT"/>
    <property type="match status" value="1"/>
</dbReference>
<comment type="similarity">
    <text evidence="2">Belongs to the CONSTANS family.</text>
</comment>
<dbReference type="OMA" id="DPHESWS"/>
<evidence type="ECO:0000256" key="9">
    <source>
        <dbReference type="SAM" id="MobiDB-lite"/>
    </source>
</evidence>